<feature type="region of interest" description="Disordered" evidence="2">
    <location>
        <begin position="87"/>
        <end position="115"/>
    </location>
</feature>
<dbReference type="Proteomes" id="UP001295684">
    <property type="component" value="Unassembled WGS sequence"/>
</dbReference>
<feature type="compositionally biased region" description="Basic and acidic residues" evidence="2">
    <location>
        <begin position="137"/>
        <end position="161"/>
    </location>
</feature>
<gene>
    <name evidence="3" type="ORF">ECRASSUSDP1_LOCUS2389</name>
</gene>
<evidence type="ECO:0000313" key="4">
    <source>
        <dbReference type="Proteomes" id="UP001295684"/>
    </source>
</evidence>
<evidence type="ECO:0000256" key="2">
    <source>
        <dbReference type="SAM" id="MobiDB-lite"/>
    </source>
</evidence>
<dbReference type="SUPFAM" id="SSF57997">
    <property type="entry name" value="Tropomyosin"/>
    <property type="match status" value="1"/>
</dbReference>
<accession>A0AAD1X891</accession>
<feature type="region of interest" description="Disordered" evidence="2">
    <location>
        <begin position="134"/>
        <end position="161"/>
    </location>
</feature>
<evidence type="ECO:0000256" key="1">
    <source>
        <dbReference type="SAM" id="Coils"/>
    </source>
</evidence>
<protein>
    <submittedName>
        <fullName evidence="3">Uncharacterized protein</fullName>
    </submittedName>
</protein>
<feature type="region of interest" description="Disordered" evidence="2">
    <location>
        <begin position="1"/>
        <end position="75"/>
    </location>
</feature>
<sequence>MENEEHSKADQNSPGKVSQPTQEAQDLQIFEKYESMSKAMLKNQPKSPVNQISFGNLMDENKSEPNKTRSIDNTYIGKIYDLKSLRKERKIKQNNTNENKKKRKNNTKLSQFLSPIAKSPQKVDFGTSASFRALAESSKKENQRYKQDDSPKKETPEADNAKWEEKLRITVDKYETMLRSINQGFKDLMLTNENLELQLQLSKRVQTRTNEPGESVEVIKQAFMKQQLEHDSAQERLQMEHQKFQSEKEELLLKLHTSNSKIALLEREMNDHEQLNQSHDALKRNYTSQENLYKTENMNLRIKVDELASKLAELERTSKQKEEALFDLSRELETCKNSLNNYEHSESQYKREVMNLVQDKNELENQIQDYQMSIKVLETSSSQASDRLMVLQRENEMLQNSLTYSKQNDQRILKDLQMYKSRLASAEERNKTLDMDMLRLQQKIKYLQDENTHLQRMLEETGDESEETHMIRQKEMELQQLIQQHKIRKASKEREGKFRDSQIYSPPIYQPNASQTHLPKDTRPDHQGVLDSLTPASLNVSFLSAKPDANIPQVVSLPNQKVQEATSFEIAKDDPFWKNRDIIQREMNIKKEGIMKDFLQNSAQRGRRKERIDPSKMEPAGKKSLERPTSLKFQG</sequence>
<feature type="region of interest" description="Disordered" evidence="2">
    <location>
        <begin position="595"/>
        <end position="635"/>
    </location>
</feature>
<dbReference type="EMBL" id="CAMPGE010002280">
    <property type="protein sequence ID" value="CAI2361080.1"/>
    <property type="molecule type" value="Genomic_DNA"/>
</dbReference>
<organism evidence="3 4">
    <name type="scientific">Euplotes crassus</name>
    <dbReference type="NCBI Taxonomy" id="5936"/>
    <lineage>
        <taxon>Eukaryota</taxon>
        <taxon>Sar</taxon>
        <taxon>Alveolata</taxon>
        <taxon>Ciliophora</taxon>
        <taxon>Intramacronucleata</taxon>
        <taxon>Spirotrichea</taxon>
        <taxon>Hypotrichia</taxon>
        <taxon>Euplotida</taxon>
        <taxon>Euplotidae</taxon>
        <taxon>Moneuplotes</taxon>
    </lineage>
</organism>
<feature type="compositionally biased region" description="Polar residues" evidence="2">
    <location>
        <begin position="44"/>
        <end position="54"/>
    </location>
</feature>
<keyword evidence="4" id="KW-1185">Reference proteome</keyword>
<reference evidence="3" key="1">
    <citation type="submission" date="2023-07" db="EMBL/GenBank/DDBJ databases">
        <authorList>
            <consortium name="AG Swart"/>
            <person name="Singh M."/>
            <person name="Singh A."/>
            <person name="Seah K."/>
            <person name="Emmerich C."/>
        </authorList>
    </citation>
    <scope>NUCLEOTIDE SEQUENCE</scope>
    <source>
        <strain evidence="3">DP1</strain>
    </source>
</reference>
<dbReference type="AlphaFoldDB" id="A0AAD1X891"/>
<comment type="caution">
    <text evidence="3">The sequence shown here is derived from an EMBL/GenBank/DDBJ whole genome shotgun (WGS) entry which is preliminary data.</text>
</comment>
<feature type="compositionally biased region" description="Polar residues" evidence="2">
    <location>
        <begin position="10"/>
        <end position="25"/>
    </location>
</feature>
<name>A0AAD1X891_EUPCR</name>
<feature type="coiled-coil region" evidence="1">
    <location>
        <begin position="234"/>
        <end position="495"/>
    </location>
</feature>
<feature type="compositionally biased region" description="Basic and acidic residues" evidence="2">
    <location>
        <begin position="610"/>
        <end position="626"/>
    </location>
</feature>
<feature type="compositionally biased region" description="Basic and acidic residues" evidence="2">
    <location>
        <begin position="59"/>
        <end position="70"/>
    </location>
</feature>
<evidence type="ECO:0000313" key="3">
    <source>
        <dbReference type="EMBL" id="CAI2361080.1"/>
    </source>
</evidence>
<keyword evidence="1" id="KW-0175">Coiled coil</keyword>
<proteinExistence type="predicted"/>